<dbReference type="InterPro" id="IPR052518">
    <property type="entry name" value="CHR_Transporter"/>
</dbReference>
<evidence type="ECO:0000256" key="1">
    <source>
        <dbReference type="ARBA" id="ARBA00004651"/>
    </source>
</evidence>
<comment type="similarity">
    <text evidence="2">Belongs to the chromate ion transporter (CHR) (TC 2.A.51) family.</text>
</comment>
<organism evidence="8 9">
    <name type="scientific">Paenibacillus aquistagni</name>
    <dbReference type="NCBI Taxonomy" id="1852522"/>
    <lineage>
        <taxon>Bacteria</taxon>
        <taxon>Bacillati</taxon>
        <taxon>Bacillota</taxon>
        <taxon>Bacilli</taxon>
        <taxon>Bacillales</taxon>
        <taxon>Paenibacillaceae</taxon>
        <taxon>Paenibacillus</taxon>
    </lineage>
</organism>
<evidence type="ECO:0000256" key="3">
    <source>
        <dbReference type="ARBA" id="ARBA00022475"/>
    </source>
</evidence>
<evidence type="ECO:0000256" key="7">
    <source>
        <dbReference type="SAM" id="Phobius"/>
    </source>
</evidence>
<feature type="transmembrane region" description="Helical" evidence="7">
    <location>
        <begin position="82"/>
        <end position="112"/>
    </location>
</feature>
<dbReference type="GO" id="GO:0005886">
    <property type="term" value="C:plasma membrane"/>
    <property type="evidence" value="ECO:0007669"/>
    <property type="project" value="UniProtKB-SubCell"/>
</dbReference>
<keyword evidence="6 7" id="KW-0472">Membrane</keyword>
<feature type="transmembrane region" description="Helical" evidence="7">
    <location>
        <begin position="148"/>
        <end position="167"/>
    </location>
</feature>
<keyword evidence="3" id="KW-1003">Cell membrane</keyword>
<protein>
    <submittedName>
        <fullName evidence="8">Chromate transporter</fullName>
    </submittedName>
</protein>
<reference evidence="8 9" key="1">
    <citation type="submission" date="2017-04" db="EMBL/GenBank/DDBJ databases">
        <authorList>
            <person name="Afonso C.L."/>
            <person name="Miller P.J."/>
            <person name="Scott M.A."/>
            <person name="Spackman E."/>
            <person name="Goraichik I."/>
            <person name="Dimitrov K.M."/>
            <person name="Suarez D.L."/>
            <person name="Swayne D.E."/>
        </authorList>
    </citation>
    <scope>NUCLEOTIDE SEQUENCE [LARGE SCALE GENOMIC DNA]</scope>
    <source>
        <strain evidence="8 9">11</strain>
    </source>
</reference>
<sequence length="208" mass="22752">MMQLQPKSASKGSLYLQITMAMLRTGVLGYGGGPSVIPLIQHEAVQRYKWMDEEEFGDVLALAKALPGPIATKMAGYLGYRLCGYLGATAAIIAHILPSAVAMITLMSIVHILSHSVIIQGMIQGVAPVIAVMIGLIAYDFTKRVFSGLGRVFAILTLVLCLVFMQVLSIHPAILIVVFLLYGSVHYKWSDALRKRNRKPDINEQQEP</sequence>
<keyword evidence="5 7" id="KW-1133">Transmembrane helix</keyword>
<keyword evidence="4 7" id="KW-0812">Transmembrane</keyword>
<comment type="subcellular location">
    <subcellularLocation>
        <location evidence="1">Cell membrane</location>
        <topology evidence="1">Multi-pass membrane protein</topology>
    </subcellularLocation>
</comment>
<name>A0A1X7LEN8_9BACL</name>
<evidence type="ECO:0000313" key="8">
    <source>
        <dbReference type="EMBL" id="SMG52326.1"/>
    </source>
</evidence>
<feature type="transmembrane region" description="Helical" evidence="7">
    <location>
        <begin position="118"/>
        <end position="141"/>
    </location>
</feature>
<dbReference type="STRING" id="1852522.SAMN06295960_3399"/>
<dbReference type="InterPro" id="IPR003370">
    <property type="entry name" value="Chromate_transpt"/>
</dbReference>
<dbReference type="AlphaFoldDB" id="A0A1X7LEN8"/>
<dbReference type="Proteomes" id="UP000193834">
    <property type="component" value="Unassembled WGS sequence"/>
</dbReference>
<proteinExistence type="inferred from homology"/>
<evidence type="ECO:0000256" key="6">
    <source>
        <dbReference type="ARBA" id="ARBA00023136"/>
    </source>
</evidence>
<dbReference type="PANTHER" id="PTHR43663">
    <property type="entry name" value="CHROMATE TRANSPORT PROTEIN-RELATED"/>
    <property type="match status" value="1"/>
</dbReference>
<dbReference type="RefSeq" id="WP_280522895.1">
    <property type="nucleotide sequence ID" value="NZ_FXAZ01000004.1"/>
</dbReference>
<dbReference type="GO" id="GO:0015109">
    <property type="term" value="F:chromate transmembrane transporter activity"/>
    <property type="evidence" value="ECO:0007669"/>
    <property type="project" value="InterPro"/>
</dbReference>
<gene>
    <name evidence="8" type="ORF">SAMN06295960_3399</name>
</gene>
<keyword evidence="9" id="KW-1185">Reference proteome</keyword>
<evidence type="ECO:0000256" key="2">
    <source>
        <dbReference type="ARBA" id="ARBA00005262"/>
    </source>
</evidence>
<dbReference type="EMBL" id="FXAZ01000004">
    <property type="protein sequence ID" value="SMG52326.1"/>
    <property type="molecule type" value="Genomic_DNA"/>
</dbReference>
<accession>A0A1X7LEN8</accession>
<dbReference type="PANTHER" id="PTHR43663:SF1">
    <property type="entry name" value="CHROMATE TRANSPORTER"/>
    <property type="match status" value="1"/>
</dbReference>
<dbReference type="Pfam" id="PF02417">
    <property type="entry name" value="Chromate_transp"/>
    <property type="match status" value="1"/>
</dbReference>
<evidence type="ECO:0000256" key="5">
    <source>
        <dbReference type="ARBA" id="ARBA00022989"/>
    </source>
</evidence>
<evidence type="ECO:0000313" key="9">
    <source>
        <dbReference type="Proteomes" id="UP000193834"/>
    </source>
</evidence>
<evidence type="ECO:0000256" key="4">
    <source>
        <dbReference type="ARBA" id="ARBA00022692"/>
    </source>
</evidence>
<feature type="transmembrane region" description="Helical" evidence="7">
    <location>
        <begin position="173"/>
        <end position="189"/>
    </location>
</feature>